<dbReference type="EMBL" id="LUTY01000058">
    <property type="protein sequence ID" value="OAD23997.1"/>
    <property type="molecule type" value="Genomic_DNA"/>
</dbReference>
<dbReference type="AlphaFoldDB" id="A0A176S7P5"/>
<dbReference type="Proteomes" id="UP000076962">
    <property type="component" value="Unassembled WGS sequence"/>
</dbReference>
<protein>
    <submittedName>
        <fullName evidence="1">Uncharacterized protein</fullName>
    </submittedName>
</protein>
<name>A0A176S7P5_9GAMM</name>
<sequence>MSQFHPTAVIHPFPHAVISTIINDDIILTITIYVSGYHAIGWPVINRAIRT</sequence>
<gene>
    <name evidence="1" type="ORF">THIOM_000155</name>
</gene>
<keyword evidence="2" id="KW-1185">Reference proteome</keyword>
<accession>A0A176S7P5</accession>
<reference evidence="1 2" key="1">
    <citation type="submission" date="2016-05" db="EMBL/GenBank/DDBJ databases">
        <title>Single-cell genome of chain-forming Candidatus Thiomargarita nelsonii and comparison to other large sulfur-oxidizing bacteria.</title>
        <authorList>
            <person name="Winkel M."/>
            <person name="Salman V."/>
            <person name="Woyke T."/>
            <person name="Schulz-Vogt H."/>
            <person name="Richter M."/>
            <person name="Flood B."/>
            <person name="Bailey J."/>
            <person name="Amann R."/>
            <person name="Mussmann M."/>
        </authorList>
    </citation>
    <scope>NUCLEOTIDE SEQUENCE [LARGE SCALE GENOMIC DNA]</scope>
    <source>
        <strain evidence="1 2">THI036</strain>
    </source>
</reference>
<organism evidence="1 2">
    <name type="scientific">Candidatus Thiomargarita nelsonii</name>
    <dbReference type="NCBI Taxonomy" id="1003181"/>
    <lineage>
        <taxon>Bacteria</taxon>
        <taxon>Pseudomonadati</taxon>
        <taxon>Pseudomonadota</taxon>
        <taxon>Gammaproteobacteria</taxon>
        <taxon>Thiotrichales</taxon>
        <taxon>Thiotrichaceae</taxon>
        <taxon>Thiomargarita</taxon>
    </lineage>
</organism>
<evidence type="ECO:0000313" key="2">
    <source>
        <dbReference type="Proteomes" id="UP000076962"/>
    </source>
</evidence>
<evidence type="ECO:0000313" key="1">
    <source>
        <dbReference type="EMBL" id="OAD23997.1"/>
    </source>
</evidence>
<comment type="caution">
    <text evidence="1">The sequence shown here is derived from an EMBL/GenBank/DDBJ whole genome shotgun (WGS) entry which is preliminary data.</text>
</comment>
<proteinExistence type="predicted"/>